<dbReference type="Pfam" id="PF13639">
    <property type="entry name" value="zf-RING_2"/>
    <property type="match status" value="1"/>
</dbReference>
<name>A0A2P2JR05_RHIMU</name>
<dbReference type="SMART" id="SM00184">
    <property type="entry name" value="RING"/>
    <property type="match status" value="1"/>
</dbReference>
<comment type="catalytic activity">
    <reaction evidence="1">
        <text>S-ubiquitinyl-[E2 ubiquitin-conjugating enzyme]-L-cysteine + [acceptor protein]-L-lysine = [E2 ubiquitin-conjugating enzyme]-L-cysteine + N(6)-ubiquitinyl-[acceptor protein]-L-lysine.</text>
        <dbReference type="EC" id="2.3.2.27"/>
    </reaction>
</comment>
<dbReference type="PROSITE" id="PS50089">
    <property type="entry name" value="ZF_RING_2"/>
    <property type="match status" value="1"/>
</dbReference>
<evidence type="ECO:0000256" key="5">
    <source>
        <dbReference type="ARBA" id="ARBA00022771"/>
    </source>
</evidence>
<feature type="domain" description="RING-type" evidence="9">
    <location>
        <begin position="273"/>
        <end position="314"/>
    </location>
</feature>
<evidence type="ECO:0000259" key="9">
    <source>
        <dbReference type="PROSITE" id="PS50089"/>
    </source>
</evidence>
<dbReference type="AlphaFoldDB" id="A0A2P2JR05"/>
<evidence type="ECO:0000256" key="7">
    <source>
        <dbReference type="ARBA" id="ARBA00022833"/>
    </source>
</evidence>
<dbReference type="PANTHER" id="PTHR15710">
    <property type="entry name" value="E3 UBIQUITIN-PROTEIN LIGASE PRAJA"/>
    <property type="match status" value="1"/>
</dbReference>
<reference evidence="10" key="1">
    <citation type="submission" date="2018-02" db="EMBL/GenBank/DDBJ databases">
        <title>Rhizophora mucronata_Transcriptome.</title>
        <authorList>
            <person name="Meera S.P."/>
            <person name="Sreeshan A."/>
            <person name="Augustine A."/>
        </authorList>
    </citation>
    <scope>NUCLEOTIDE SEQUENCE</scope>
    <source>
        <tissue evidence="10">Leaf</tissue>
    </source>
</reference>
<dbReference type="GO" id="GO:0005737">
    <property type="term" value="C:cytoplasm"/>
    <property type="evidence" value="ECO:0007669"/>
    <property type="project" value="TreeGrafter"/>
</dbReference>
<dbReference type="EC" id="2.3.2.27" evidence="2"/>
<keyword evidence="7" id="KW-0862">Zinc</keyword>
<dbReference type="GO" id="GO:0061630">
    <property type="term" value="F:ubiquitin protein ligase activity"/>
    <property type="evidence" value="ECO:0007669"/>
    <property type="project" value="UniProtKB-EC"/>
</dbReference>
<keyword evidence="4" id="KW-0479">Metal-binding</keyword>
<evidence type="ECO:0000256" key="6">
    <source>
        <dbReference type="ARBA" id="ARBA00022786"/>
    </source>
</evidence>
<sequence length="321" mass="35212">MIRRSETRDPHKGFEMWRRSNSTLFSPSSFSRCQLSLFLLQIEVSIISTSSSVHKGEKEMGDAMIDAGYWCRLCCTVVSPIMDVQYKCPICESGYVEEIGRDLSNSNVSESRSESAYSHWATLFLGLTGGLEPYPVSADQEHAHSSSFPQEEGESERGFETLLMTRRARSSSVGSGSNLNLGNNSSSNDGSVILVNPFIEGAFILQSSYDADQSGNPAQNVPTSFGDYLIGPGLDLLVQNLTENDSNQCGTPPAKKEAVQAMPIVAVEQELQCPVCLEEFEIGGEAKEMPCRHQFHDGCICTWLEHHSCCPICRFLLPSAG</sequence>
<keyword evidence="3" id="KW-0808">Transferase</keyword>
<dbReference type="SUPFAM" id="SSF57850">
    <property type="entry name" value="RING/U-box"/>
    <property type="match status" value="1"/>
</dbReference>
<dbReference type="GO" id="GO:0008270">
    <property type="term" value="F:zinc ion binding"/>
    <property type="evidence" value="ECO:0007669"/>
    <property type="project" value="UniProtKB-KW"/>
</dbReference>
<dbReference type="FunFam" id="3.30.40.10:FF:000127">
    <property type="entry name" value="E3 ubiquitin-protein ligase RNF181"/>
    <property type="match status" value="1"/>
</dbReference>
<evidence type="ECO:0000256" key="1">
    <source>
        <dbReference type="ARBA" id="ARBA00000900"/>
    </source>
</evidence>
<evidence type="ECO:0000256" key="8">
    <source>
        <dbReference type="PROSITE-ProRule" id="PRU00175"/>
    </source>
</evidence>
<evidence type="ECO:0000256" key="2">
    <source>
        <dbReference type="ARBA" id="ARBA00012483"/>
    </source>
</evidence>
<organism evidence="10">
    <name type="scientific">Rhizophora mucronata</name>
    <name type="common">Asiatic mangrove</name>
    <dbReference type="NCBI Taxonomy" id="61149"/>
    <lineage>
        <taxon>Eukaryota</taxon>
        <taxon>Viridiplantae</taxon>
        <taxon>Streptophyta</taxon>
        <taxon>Embryophyta</taxon>
        <taxon>Tracheophyta</taxon>
        <taxon>Spermatophyta</taxon>
        <taxon>Magnoliopsida</taxon>
        <taxon>eudicotyledons</taxon>
        <taxon>Gunneridae</taxon>
        <taxon>Pentapetalae</taxon>
        <taxon>rosids</taxon>
        <taxon>fabids</taxon>
        <taxon>Malpighiales</taxon>
        <taxon>Rhizophoraceae</taxon>
        <taxon>Rhizophora</taxon>
    </lineage>
</organism>
<dbReference type="InterPro" id="IPR013083">
    <property type="entry name" value="Znf_RING/FYVE/PHD"/>
</dbReference>
<dbReference type="Gene3D" id="3.30.40.10">
    <property type="entry name" value="Zinc/RING finger domain, C3HC4 (zinc finger)"/>
    <property type="match status" value="1"/>
</dbReference>
<dbReference type="PANTHER" id="PTHR15710:SF199">
    <property type="entry name" value="RING-TYPE E3 UBIQUITIN TRANSFERASE"/>
    <property type="match status" value="1"/>
</dbReference>
<evidence type="ECO:0000313" key="10">
    <source>
        <dbReference type="EMBL" id="MBW95903.1"/>
    </source>
</evidence>
<keyword evidence="6" id="KW-0833">Ubl conjugation pathway</keyword>
<keyword evidence="5 8" id="KW-0863">Zinc-finger</keyword>
<evidence type="ECO:0000256" key="4">
    <source>
        <dbReference type="ARBA" id="ARBA00022723"/>
    </source>
</evidence>
<protein>
    <recommendedName>
        <fullName evidence="2">RING-type E3 ubiquitin transferase</fullName>
        <ecNumber evidence="2">2.3.2.27</ecNumber>
    </recommendedName>
</protein>
<proteinExistence type="predicted"/>
<accession>A0A2P2JR05</accession>
<dbReference type="GO" id="GO:0016567">
    <property type="term" value="P:protein ubiquitination"/>
    <property type="evidence" value="ECO:0007669"/>
    <property type="project" value="TreeGrafter"/>
</dbReference>
<dbReference type="InterPro" id="IPR001841">
    <property type="entry name" value="Znf_RING"/>
</dbReference>
<evidence type="ECO:0000256" key="3">
    <source>
        <dbReference type="ARBA" id="ARBA00022679"/>
    </source>
</evidence>
<dbReference type="EMBL" id="GGEC01015420">
    <property type="protein sequence ID" value="MBW95903.1"/>
    <property type="molecule type" value="Transcribed_RNA"/>
</dbReference>